<gene>
    <name evidence="6" type="ORF">GT037_006327</name>
</gene>
<comment type="pathway">
    <text evidence="1">Mycotoxin biosynthesis.</text>
</comment>
<dbReference type="SUPFAM" id="SSF51735">
    <property type="entry name" value="NAD(P)-binding Rossmann-fold domains"/>
    <property type="match status" value="1"/>
</dbReference>
<accession>A0A8H7BAB4</accession>
<name>A0A8H7BAB4_9PLEO</name>
<evidence type="ECO:0000256" key="2">
    <source>
        <dbReference type="ARBA" id="ARBA00022801"/>
    </source>
</evidence>
<evidence type="ECO:0000256" key="4">
    <source>
        <dbReference type="SAM" id="MobiDB-lite"/>
    </source>
</evidence>
<sequence length="1231" mass="134468">MPVNTISVGAAVTPTVIQTYLSHYLNRRPLAQKPTAHISYHEGLELIRRFLHYASFHTVDELQAFTSQWVPVPRWVHVNVVEVSSNLLERSAQLLNAQLGPEGIKAVGGKNWWQWRRDGTTLKAEWIEMRKDHDARKQLAITKGDRIMLYVHGGAYFFGSVDEHRYQMQRHARKLKARVLAPKYRLAPQFPFPCGLHDCLAAYLYLLEEKHDPTTIILAGDSAGGGMVLSMLVTLRDQGIPLPAGAILISPWVDLTHSFPSLGGDDKMDYIPSHGFIHKPSMSWPPPNADDMLEIETSSGKTTSKDSNLDKKEDRAAKKEAKAERVRGYSVQSGDRPPLGDIVDPAATGQDEDVWVSSNGKYSVGPKSQLSVQLEDVRVEIKDQIQMYAANHLLTHPLVSPVLQPTLGGLPPLLIQTGGGELLRDEQIYLAHKAAQPLAYIPPPSNNQTAESIQAQAASYKPTNVQLQVWDDLCHVTPTLSFTRPAKHMYRSIAQFGAWALARAQKKSIDILDDDDISFMSKDSSTSSESDKAGSRSSSDDPKSSNAEAKRLKAEKKATRDARVGRAGDPIPPFSSHMIRQRIDRHGRIYALAPKEELVALNIPSIDVGVPKTGPVSKWMKAQAQWNKKFSKQKIKIQKQRIKDMQKGFEGFEGETPPPTALAGRRIKGMKAQKAAKRSWGMSMWSGWGSKHDEATIVREKKADQNLDTEVSTSVEDPAHTLDGAAGSKSERSRATRLAAPDVKRSRSRSRHSAVTDQGQTEVPMDDLTKIESIVPHPGLADATTLAPERSASPLPSPTSELDSPGLPPNIIVSDNPGNDSTIIPATDTLTTRPTAGGIAYPFSLKVDGPDGKDVNASTLTLASVNITTPPAIDDAQNEDKQLGSVQAVTETVNEQILKEERPHVERYFTAGQGAGLFSSGVPEARVGEGKTVERPGVERFETAQDGSETLAAGNLAMSVFRSSAHALITGGASGVGYSVAQLCLKHSMRVSIVDFNQSSLDIAGKSLEGEVKLIKADVSSRQDWASIREQVGTDVDFLMLNAGIGGRGTWGDEGYFDKILATNLGGVVNGLNAYVPSFKERDGKGPSAIVITGSKQGITNPPGNAAYNASKAAVKTLAEHLSYDLKDTSVGVHLLVPGWTFTGLSGNTPGSDKAKPEGAWSADQVADYMYTKMQDKKFYIICPDDQVTEETDKKRMLWSVGDIVNERPPLTRWRDEYKEEAEKWMKGQKV</sequence>
<dbReference type="GO" id="GO:0016787">
    <property type="term" value="F:hydrolase activity"/>
    <property type="evidence" value="ECO:0007669"/>
    <property type="project" value="UniProtKB-KW"/>
</dbReference>
<feature type="region of interest" description="Disordered" evidence="4">
    <location>
        <begin position="521"/>
        <end position="575"/>
    </location>
</feature>
<keyword evidence="7" id="KW-1185">Reference proteome</keyword>
<dbReference type="EMBL" id="JAAABM010000008">
    <property type="protein sequence ID" value="KAF7675608.1"/>
    <property type="molecule type" value="Genomic_DNA"/>
</dbReference>
<feature type="compositionally biased region" description="Basic and acidic residues" evidence="4">
    <location>
        <begin position="529"/>
        <end position="566"/>
    </location>
</feature>
<dbReference type="Proteomes" id="UP000596902">
    <property type="component" value="Unassembled WGS sequence"/>
</dbReference>
<dbReference type="InterPro" id="IPR036291">
    <property type="entry name" value="NAD(P)-bd_dom_sf"/>
</dbReference>
<dbReference type="Gene3D" id="3.40.50.1820">
    <property type="entry name" value="alpha/beta hydrolase"/>
    <property type="match status" value="2"/>
</dbReference>
<organism evidence="6 7">
    <name type="scientific">Alternaria burnsii</name>
    <dbReference type="NCBI Taxonomy" id="1187904"/>
    <lineage>
        <taxon>Eukaryota</taxon>
        <taxon>Fungi</taxon>
        <taxon>Dikarya</taxon>
        <taxon>Ascomycota</taxon>
        <taxon>Pezizomycotina</taxon>
        <taxon>Dothideomycetes</taxon>
        <taxon>Pleosporomycetidae</taxon>
        <taxon>Pleosporales</taxon>
        <taxon>Pleosporineae</taxon>
        <taxon>Pleosporaceae</taxon>
        <taxon>Alternaria</taxon>
        <taxon>Alternaria sect. Alternaria</taxon>
    </lineage>
</organism>
<protein>
    <submittedName>
        <fullName evidence="6">Alpha beta-hydrolase</fullName>
    </submittedName>
</protein>
<dbReference type="RefSeq" id="XP_038785871.1">
    <property type="nucleotide sequence ID" value="XM_038931374.1"/>
</dbReference>
<feature type="compositionally biased region" description="Basic and acidic residues" evidence="4">
    <location>
        <begin position="303"/>
        <end position="327"/>
    </location>
</feature>
<dbReference type="InterPro" id="IPR002347">
    <property type="entry name" value="SDR_fam"/>
</dbReference>
<dbReference type="PROSITE" id="PS00061">
    <property type="entry name" value="ADH_SHORT"/>
    <property type="match status" value="1"/>
</dbReference>
<evidence type="ECO:0000256" key="3">
    <source>
        <dbReference type="ARBA" id="ARBA00022857"/>
    </source>
</evidence>
<dbReference type="InterPro" id="IPR020904">
    <property type="entry name" value="Sc_DH/Rdtase_CS"/>
</dbReference>
<feature type="domain" description="Alpha/beta hydrolase fold-3" evidence="5">
    <location>
        <begin position="384"/>
        <end position="435"/>
    </location>
</feature>
<dbReference type="InterPro" id="IPR013094">
    <property type="entry name" value="AB_hydrolase_3"/>
</dbReference>
<keyword evidence="2 6" id="KW-0378">Hydrolase</keyword>
<evidence type="ECO:0000256" key="1">
    <source>
        <dbReference type="ARBA" id="ARBA00004685"/>
    </source>
</evidence>
<dbReference type="PANTHER" id="PTHR48081">
    <property type="entry name" value="AB HYDROLASE SUPERFAMILY PROTEIN C4A8.06C"/>
    <property type="match status" value="1"/>
</dbReference>
<keyword evidence="3" id="KW-0521">NADP</keyword>
<dbReference type="Gene3D" id="3.40.50.720">
    <property type="entry name" value="NAD(P)-binding Rossmann-like Domain"/>
    <property type="match status" value="1"/>
</dbReference>
<feature type="compositionally biased region" description="Polar residues" evidence="4">
    <location>
        <begin position="706"/>
        <end position="715"/>
    </location>
</feature>
<feature type="region of interest" description="Disordered" evidence="4">
    <location>
        <begin position="281"/>
        <end position="339"/>
    </location>
</feature>
<feature type="domain" description="Alpha/beta hydrolase fold-3" evidence="5">
    <location>
        <begin position="148"/>
        <end position="260"/>
    </location>
</feature>
<dbReference type="AlphaFoldDB" id="A0A8H7BAB4"/>
<dbReference type="Pfam" id="PF07859">
    <property type="entry name" value="Abhydrolase_3"/>
    <property type="match status" value="2"/>
</dbReference>
<reference evidence="6" key="1">
    <citation type="submission" date="2020-01" db="EMBL/GenBank/DDBJ databases">
        <authorList>
            <person name="Feng Z.H.Z."/>
        </authorList>
    </citation>
    <scope>NUCLEOTIDE SEQUENCE</scope>
    <source>
        <strain evidence="6">CBS107.38</strain>
    </source>
</reference>
<evidence type="ECO:0000259" key="5">
    <source>
        <dbReference type="Pfam" id="PF07859"/>
    </source>
</evidence>
<proteinExistence type="predicted"/>
<reference evidence="6" key="2">
    <citation type="submission" date="2020-08" db="EMBL/GenBank/DDBJ databases">
        <title>Draft Genome Sequence of Cumin Blight Pathogen Alternaria burnsii.</title>
        <authorList>
            <person name="Feng Z."/>
        </authorList>
    </citation>
    <scope>NUCLEOTIDE SEQUENCE</scope>
    <source>
        <strain evidence="6">CBS107.38</strain>
    </source>
</reference>
<evidence type="ECO:0000313" key="7">
    <source>
        <dbReference type="Proteomes" id="UP000596902"/>
    </source>
</evidence>
<dbReference type="InterPro" id="IPR050300">
    <property type="entry name" value="GDXG_lipolytic_enzyme"/>
</dbReference>
<dbReference type="GeneID" id="62204552"/>
<dbReference type="Pfam" id="PF00106">
    <property type="entry name" value="adh_short"/>
    <property type="match status" value="1"/>
</dbReference>
<evidence type="ECO:0000313" key="6">
    <source>
        <dbReference type="EMBL" id="KAF7675608.1"/>
    </source>
</evidence>
<dbReference type="PANTHER" id="PTHR48081:SF19">
    <property type="entry name" value="AB HYDROLASE SUPERFAMILY PROTEIN C4A8.06C"/>
    <property type="match status" value="1"/>
</dbReference>
<comment type="caution">
    <text evidence="6">The sequence shown here is derived from an EMBL/GenBank/DDBJ whole genome shotgun (WGS) entry which is preliminary data.</text>
</comment>
<feature type="region of interest" description="Disordered" evidence="4">
    <location>
        <begin position="702"/>
        <end position="767"/>
    </location>
</feature>
<dbReference type="PRINTS" id="PR00081">
    <property type="entry name" value="GDHRDH"/>
</dbReference>
<dbReference type="SUPFAM" id="SSF53474">
    <property type="entry name" value="alpha/beta-Hydrolases"/>
    <property type="match status" value="1"/>
</dbReference>
<dbReference type="InterPro" id="IPR029058">
    <property type="entry name" value="AB_hydrolase_fold"/>
</dbReference>
<dbReference type="CDD" id="cd05233">
    <property type="entry name" value="SDR_c"/>
    <property type="match status" value="1"/>
</dbReference>